<dbReference type="Pfam" id="PF05221">
    <property type="entry name" value="AdoHcyase"/>
    <property type="match status" value="2"/>
</dbReference>
<feature type="binding site" evidence="5 6">
    <location>
        <begin position="155"/>
        <end position="157"/>
    </location>
    <ligand>
        <name>NAD(+)</name>
        <dbReference type="ChEBI" id="CHEBI:57540"/>
    </ligand>
</feature>
<evidence type="ECO:0000256" key="5">
    <source>
        <dbReference type="HAMAP-Rule" id="MF_00563"/>
    </source>
</evidence>
<dbReference type="EMBL" id="CP003348">
    <property type="protein sequence ID" value="AFM02097.1"/>
    <property type="molecule type" value="Genomic_DNA"/>
</dbReference>
<dbReference type="CDD" id="cd00401">
    <property type="entry name" value="SAHH"/>
    <property type="match status" value="1"/>
</dbReference>
<feature type="binding site" evidence="5">
    <location>
        <begin position="218"/>
        <end position="223"/>
    </location>
    <ligand>
        <name>NAD(+)</name>
        <dbReference type="ChEBI" id="CHEBI:57540"/>
    </ligand>
</feature>
<dbReference type="InterPro" id="IPR000043">
    <property type="entry name" value="Adenosylhomocysteinase-like"/>
</dbReference>
<dbReference type="GO" id="GO:0006730">
    <property type="term" value="P:one-carbon metabolic process"/>
    <property type="evidence" value="ECO:0007669"/>
    <property type="project" value="UniProtKB-UniRule"/>
</dbReference>
<dbReference type="NCBIfam" id="NF004005">
    <property type="entry name" value="PRK05476.2-3"/>
    <property type="match status" value="1"/>
</dbReference>
<dbReference type="SMART" id="SM00997">
    <property type="entry name" value="AdoHcyase_NAD"/>
    <property type="match status" value="1"/>
</dbReference>
<organism evidence="10 11">
    <name type="scientific">Desulfitobacterium dehalogenans (strain ATCC 51507 / DSM 9161 / JW/IU-DC1)</name>
    <dbReference type="NCBI Taxonomy" id="756499"/>
    <lineage>
        <taxon>Bacteria</taxon>
        <taxon>Bacillati</taxon>
        <taxon>Bacillota</taxon>
        <taxon>Clostridia</taxon>
        <taxon>Eubacteriales</taxon>
        <taxon>Desulfitobacteriaceae</taxon>
        <taxon>Desulfitobacterium</taxon>
    </lineage>
</organism>
<evidence type="ECO:0000259" key="9">
    <source>
        <dbReference type="SMART" id="SM00997"/>
    </source>
</evidence>
<feature type="binding site" evidence="6">
    <location>
        <position position="351"/>
    </location>
    <ligand>
        <name>NAD(+)</name>
        <dbReference type="ChEBI" id="CHEBI:57540"/>
    </ligand>
</feature>
<comment type="catalytic activity">
    <reaction evidence="5 7">
        <text>S-adenosyl-L-homocysteine + H2O = L-homocysteine + adenosine</text>
        <dbReference type="Rhea" id="RHEA:21708"/>
        <dbReference type="ChEBI" id="CHEBI:15377"/>
        <dbReference type="ChEBI" id="CHEBI:16335"/>
        <dbReference type="ChEBI" id="CHEBI:57856"/>
        <dbReference type="ChEBI" id="CHEBI:58199"/>
        <dbReference type="EC" id="3.13.2.1"/>
    </reaction>
</comment>
<keyword evidence="5" id="KW-0963">Cytoplasm</keyword>
<dbReference type="STRING" id="756499.Desde_3829"/>
<feature type="binding site" evidence="5">
    <location>
        <position position="189"/>
    </location>
    <ligand>
        <name>NAD(+)</name>
        <dbReference type="ChEBI" id="CHEBI:57540"/>
    </ligand>
</feature>
<feature type="binding site" evidence="5">
    <location>
        <position position="129"/>
    </location>
    <ligand>
        <name>substrate</name>
    </ligand>
</feature>
<dbReference type="InterPro" id="IPR015878">
    <property type="entry name" value="Ado_hCys_hydrolase_NAD-bd"/>
</dbReference>
<dbReference type="NCBIfam" id="TIGR00936">
    <property type="entry name" value="ahcY"/>
    <property type="match status" value="1"/>
</dbReference>
<keyword evidence="4 5" id="KW-0520">NAD</keyword>
<dbReference type="Gene3D" id="3.40.50.720">
    <property type="entry name" value="NAD(P)-binding Rossmann-like Domain"/>
    <property type="match status" value="1"/>
</dbReference>
<dbReference type="GO" id="GO:0005829">
    <property type="term" value="C:cytosol"/>
    <property type="evidence" value="ECO:0007669"/>
    <property type="project" value="TreeGrafter"/>
</dbReference>
<feature type="binding site" evidence="5">
    <location>
        <position position="188"/>
    </location>
    <ligand>
        <name>substrate</name>
    </ligand>
</feature>
<dbReference type="PROSITE" id="PS00738">
    <property type="entry name" value="ADOHCYASE_1"/>
    <property type="match status" value="1"/>
</dbReference>
<evidence type="ECO:0000256" key="3">
    <source>
        <dbReference type="ARBA" id="ARBA00022801"/>
    </source>
</evidence>
<dbReference type="FunFam" id="3.40.50.720:FF:000004">
    <property type="entry name" value="Adenosylhomocysteinase"/>
    <property type="match status" value="1"/>
</dbReference>
<dbReference type="Gene3D" id="3.40.50.1480">
    <property type="entry name" value="Adenosylhomocysteinase-like"/>
    <property type="match status" value="1"/>
</dbReference>
<comment type="pathway">
    <text evidence="5 7">Amino-acid biosynthesis; L-homocysteine biosynthesis; L-homocysteine from S-adenosyl-L-homocysteine: step 1/1.</text>
</comment>
<evidence type="ECO:0000256" key="6">
    <source>
        <dbReference type="PIRSR" id="PIRSR001109-2"/>
    </source>
</evidence>
<comment type="function">
    <text evidence="5">May play a key role in the regulation of the intracellular concentration of adenosylhomocysteine.</text>
</comment>
<dbReference type="HOGENOM" id="CLU_025194_2_1_9"/>
<dbReference type="HAMAP" id="MF_00563">
    <property type="entry name" value="AdoHcyase"/>
    <property type="match status" value="1"/>
</dbReference>
<feature type="binding site" evidence="5">
    <location>
        <position position="276"/>
    </location>
    <ligand>
        <name>NAD(+)</name>
        <dbReference type="ChEBI" id="CHEBI:57540"/>
    </ligand>
</feature>
<dbReference type="SUPFAM" id="SSF52283">
    <property type="entry name" value="Formate/glycerate dehydrogenase catalytic domain-like"/>
    <property type="match status" value="1"/>
</dbReference>
<comment type="cofactor">
    <cofactor evidence="5 6 7">
        <name>NAD(+)</name>
        <dbReference type="ChEBI" id="CHEBI:57540"/>
    </cofactor>
    <text evidence="5 6 7">Binds 1 NAD(+) per subunit.</text>
</comment>
<feature type="binding site" evidence="5 6">
    <location>
        <begin position="297"/>
        <end position="299"/>
    </location>
    <ligand>
        <name>NAD(+)</name>
        <dbReference type="ChEBI" id="CHEBI:57540"/>
    </ligand>
</feature>
<dbReference type="GO" id="GO:0071269">
    <property type="term" value="P:L-homocysteine biosynthetic process"/>
    <property type="evidence" value="ECO:0007669"/>
    <property type="project" value="UniProtKB-UniRule"/>
</dbReference>
<reference evidence="10 11" key="2">
    <citation type="journal article" date="2015" name="J. Bacteriol.">
        <title>Genomic, proteomic, and biochemical analysis of the organohalide respiratory pathway in Desulfitobacterium dehalogenans.</title>
        <authorList>
            <person name="Kruse T."/>
            <person name="van de Pas B.A."/>
            <person name="Atteia A."/>
            <person name="Krab K."/>
            <person name="Hagen W.R."/>
            <person name="Goodwin L."/>
            <person name="Chain P."/>
            <person name="Boeren S."/>
            <person name="Maphosa F."/>
            <person name="Schraa G."/>
            <person name="de Vos W.M."/>
            <person name="van der Oost J."/>
            <person name="Smidt H."/>
            <person name="Stams A.J."/>
        </authorList>
    </citation>
    <scope>NUCLEOTIDE SEQUENCE [LARGE SCALE GENOMIC DNA]</scope>
    <source>
        <strain evidence="11">ATCC 51507 / DSM 9161 / JW/IU-DC1</strain>
    </source>
</reference>
<dbReference type="AlphaFoldDB" id="I4ADR2"/>
<evidence type="ECO:0000256" key="2">
    <source>
        <dbReference type="ARBA" id="ARBA00022563"/>
    </source>
</evidence>
<dbReference type="EC" id="3.13.2.1" evidence="5"/>
<dbReference type="SUPFAM" id="SSF51735">
    <property type="entry name" value="NAD(P)-binding Rossmann-fold domains"/>
    <property type="match status" value="1"/>
</dbReference>
<comment type="similarity">
    <text evidence="1 5 8">Belongs to the adenosylhomocysteinase family.</text>
</comment>
<evidence type="ECO:0000256" key="1">
    <source>
        <dbReference type="ARBA" id="ARBA00007122"/>
    </source>
</evidence>
<accession>I4ADR2</accession>
<feature type="domain" description="S-adenosyl-L-homocysteine hydrolase NAD binding" evidence="9">
    <location>
        <begin position="189"/>
        <end position="350"/>
    </location>
</feature>
<dbReference type="InterPro" id="IPR042172">
    <property type="entry name" value="Adenosylhomocyst_ase-like_sf"/>
</dbReference>
<dbReference type="Pfam" id="PF00670">
    <property type="entry name" value="AdoHcyase_NAD"/>
    <property type="match status" value="1"/>
</dbReference>
<dbReference type="Proteomes" id="UP000006053">
    <property type="component" value="Chromosome"/>
</dbReference>
<comment type="subcellular location">
    <subcellularLocation>
        <location evidence="5">Cytoplasm</location>
    </subcellularLocation>
</comment>
<keyword evidence="3 5" id="KW-0378">Hydrolase</keyword>
<reference evidence="11" key="1">
    <citation type="submission" date="2012-06" db="EMBL/GenBank/DDBJ databases">
        <title>Complete sequence of Desulfitobacterium dehalogenans ATCC 51507.</title>
        <authorList>
            <person name="Lucas S."/>
            <person name="Han J."/>
            <person name="Lapidus A."/>
            <person name="Cheng J.-F."/>
            <person name="Goodwin L."/>
            <person name="Pitluck S."/>
            <person name="Peters L."/>
            <person name="Ovchinnikova G."/>
            <person name="Teshima H."/>
            <person name="Detter J.C."/>
            <person name="Han C."/>
            <person name="Tapia R."/>
            <person name="Land M."/>
            <person name="Hauser L."/>
            <person name="Kyrpides N."/>
            <person name="Ivanova N."/>
            <person name="Pagani I."/>
            <person name="Kruse T."/>
            <person name="de Vos W.M."/>
            <person name="Smidt H."/>
            <person name="Woyke T."/>
        </authorList>
    </citation>
    <scope>NUCLEOTIDE SEQUENCE [LARGE SCALE GENOMIC DNA]</scope>
    <source>
        <strain evidence="11">ATCC 51507 / DSM 9161 / JW/IU-DC1</strain>
    </source>
</reference>
<feature type="binding site" evidence="5 6">
    <location>
        <position position="241"/>
    </location>
    <ligand>
        <name>NAD(+)</name>
        <dbReference type="ChEBI" id="CHEBI:57540"/>
    </ligand>
</feature>
<sequence>MSGEIMESLIRDISLAPMGQMKIDWVAAHMPVLNALKKEFERDLPFTNQRVVICLHLEAKTAYLAKVIQAGGAEVAVVASNPLSTQDDVVAALVAGGIKAFAWYGATDEEYHNHLNRALDFGPDFIIDDGGDLVSTIHTKRRELLSKVRGGAEETTTGILRLRAMESAGDLSFPMIAVNDAQCKYLFDNRYGTGQSVWDGIMRTTNLVVAGKTVVVAGYGWCGKGVAMRAKGLGARVIVCEVNSIKANEAWMDGFEVMPMVEAAPYGDVFITVTGNKDVIVEEHFQVMKPGAIMCNAGHFDVEINKVHLSSMSKSVQVVRPNIEEFTLQDGKRLYLLAEGRLVNLAAGDGHPAEVMDMTFALQALSLKYAAQNANILAHVVHNVPEEIDQRVAELRLESLGLKIDHLSEGQKAYLEAWHD</sequence>
<dbReference type="PIRSF" id="PIRSF001109">
    <property type="entry name" value="Ad_hcy_hydrolase"/>
    <property type="match status" value="1"/>
</dbReference>
<dbReference type="UniPathway" id="UPA00314">
    <property type="reaction ID" value="UER00076"/>
</dbReference>
<dbReference type="GO" id="GO:0033353">
    <property type="term" value="P:S-adenosylmethionine cycle"/>
    <property type="evidence" value="ECO:0007669"/>
    <property type="project" value="TreeGrafter"/>
</dbReference>
<dbReference type="RefSeq" id="WP_014795569.1">
    <property type="nucleotide sequence ID" value="NC_018017.1"/>
</dbReference>
<evidence type="ECO:0000256" key="4">
    <source>
        <dbReference type="ARBA" id="ARBA00023027"/>
    </source>
</evidence>
<evidence type="ECO:0000313" key="10">
    <source>
        <dbReference type="EMBL" id="AFM02097.1"/>
    </source>
</evidence>
<dbReference type="PROSITE" id="PS00739">
    <property type="entry name" value="ADOHCYASE_2"/>
    <property type="match status" value="1"/>
</dbReference>
<dbReference type="OrthoDB" id="9802717at2"/>
<name>I4ADR2_DESDJ</name>
<dbReference type="KEGG" id="ddh:Desde_3829"/>
<dbReference type="eggNOG" id="COG0499">
    <property type="taxonomic scope" value="Bacteria"/>
</dbReference>
<feature type="binding site" evidence="5">
    <location>
        <position position="184"/>
    </location>
    <ligand>
        <name>substrate</name>
    </ligand>
</feature>
<feature type="binding site" evidence="5 6">
    <location>
        <position position="344"/>
    </location>
    <ligand>
        <name>NAD(+)</name>
        <dbReference type="ChEBI" id="CHEBI:57540"/>
    </ligand>
</feature>
<proteinExistence type="inferred from homology"/>
<evidence type="ECO:0000313" key="11">
    <source>
        <dbReference type="Proteomes" id="UP000006053"/>
    </source>
</evidence>
<dbReference type="InterPro" id="IPR036291">
    <property type="entry name" value="NAD(P)-bd_dom_sf"/>
</dbReference>
<dbReference type="PANTHER" id="PTHR23420:SF0">
    <property type="entry name" value="ADENOSYLHOMOCYSTEINASE"/>
    <property type="match status" value="1"/>
</dbReference>
<dbReference type="InterPro" id="IPR020082">
    <property type="entry name" value="S-Ado-L-homoCys_hydrolase_CS"/>
</dbReference>
<dbReference type="SMART" id="SM00996">
    <property type="entry name" value="AdoHcyase"/>
    <property type="match status" value="1"/>
</dbReference>
<comment type="caution">
    <text evidence="5">Lacks conserved residue(s) required for the propagation of feature annotation.</text>
</comment>
<keyword evidence="11" id="KW-1185">Reference proteome</keyword>
<dbReference type="GO" id="GO:0004013">
    <property type="term" value="F:adenosylhomocysteinase activity"/>
    <property type="evidence" value="ECO:0007669"/>
    <property type="project" value="UniProtKB-UniRule"/>
</dbReference>
<feature type="binding site" evidence="6">
    <location>
        <begin position="220"/>
        <end position="225"/>
    </location>
    <ligand>
        <name>NAD(+)</name>
        <dbReference type="ChEBI" id="CHEBI:57540"/>
    </ligand>
</feature>
<protein>
    <recommendedName>
        <fullName evidence="5">Adenosylhomocysteinase</fullName>
        <ecNumber evidence="5">3.13.2.1</ecNumber>
    </recommendedName>
    <alternativeName>
        <fullName evidence="5">S-adenosyl-L-homocysteine hydrolase</fullName>
        <shortName evidence="5">AdoHcyase</shortName>
    </alternativeName>
</protein>
<gene>
    <name evidence="5" type="primary">ahcY</name>
    <name evidence="10" type="ordered locus">Desde_3829</name>
</gene>
<feature type="binding site" evidence="5">
    <location>
        <position position="154"/>
    </location>
    <ligand>
        <name>substrate</name>
    </ligand>
</feature>
<dbReference type="PANTHER" id="PTHR23420">
    <property type="entry name" value="ADENOSYLHOMOCYSTEINASE"/>
    <property type="match status" value="1"/>
</dbReference>
<keyword evidence="2 5" id="KW-0554">One-carbon metabolism</keyword>
<evidence type="ECO:0000256" key="8">
    <source>
        <dbReference type="RuleBase" id="RU004166"/>
    </source>
</evidence>
<evidence type="ECO:0000256" key="7">
    <source>
        <dbReference type="RuleBase" id="RU000548"/>
    </source>
</evidence>